<reference evidence="1" key="1">
    <citation type="journal article" date="2012" name="Nature">
        <title>The oyster genome reveals stress adaptation and complexity of shell formation.</title>
        <authorList>
            <person name="Zhang G."/>
            <person name="Fang X."/>
            <person name="Guo X."/>
            <person name="Li L."/>
            <person name="Luo R."/>
            <person name="Xu F."/>
            <person name="Yang P."/>
            <person name="Zhang L."/>
            <person name="Wang X."/>
            <person name="Qi H."/>
            <person name="Xiong Z."/>
            <person name="Que H."/>
            <person name="Xie Y."/>
            <person name="Holland P.W."/>
            <person name="Paps J."/>
            <person name="Zhu Y."/>
            <person name="Wu F."/>
            <person name="Chen Y."/>
            <person name="Wang J."/>
            <person name="Peng C."/>
            <person name="Meng J."/>
            <person name="Yang L."/>
            <person name="Liu J."/>
            <person name="Wen B."/>
            <person name="Zhang N."/>
            <person name="Huang Z."/>
            <person name="Zhu Q."/>
            <person name="Feng Y."/>
            <person name="Mount A."/>
            <person name="Hedgecock D."/>
            <person name="Xu Z."/>
            <person name="Liu Y."/>
            <person name="Domazet-Loso T."/>
            <person name="Du Y."/>
            <person name="Sun X."/>
            <person name="Zhang S."/>
            <person name="Liu B."/>
            <person name="Cheng P."/>
            <person name="Jiang X."/>
            <person name="Li J."/>
            <person name="Fan D."/>
            <person name="Wang W."/>
            <person name="Fu W."/>
            <person name="Wang T."/>
            <person name="Wang B."/>
            <person name="Zhang J."/>
            <person name="Peng Z."/>
            <person name="Li Y."/>
            <person name="Li N."/>
            <person name="Wang J."/>
            <person name="Chen M."/>
            <person name="He Y."/>
            <person name="Tan F."/>
            <person name="Song X."/>
            <person name="Zheng Q."/>
            <person name="Huang R."/>
            <person name="Yang H."/>
            <person name="Du X."/>
            <person name="Chen L."/>
            <person name="Yang M."/>
            <person name="Gaffney P.M."/>
            <person name="Wang S."/>
            <person name="Luo L."/>
            <person name="She Z."/>
            <person name="Ming Y."/>
            <person name="Huang W."/>
            <person name="Zhang S."/>
            <person name="Huang B."/>
            <person name="Zhang Y."/>
            <person name="Qu T."/>
            <person name="Ni P."/>
            <person name="Miao G."/>
            <person name="Wang J."/>
            <person name="Wang Q."/>
            <person name="Steinberg C.E."/>
            <person name="Wang H."/>
            <person name="Li N."/>
            <person name="Qian L."/>
            <person name="Zhang G."/>
            <person name="Li Y."/>
            <person name="Yang H."/>
            <person name="Liu X."/>
            <person name="Wang J."/>
            <person name="Yin Y."/>
            <person name="Wang J."/>
        </authorList>
    </citation>
    <scope>NUCLEOTIDE SEQUENCE [LARGE SCALE GENOMIC DNA]</scope>
    <source>
        <strain evidence="1">05x7-T-G4-1.051#20</strain>
    </source>
</reference>
<organism evidence="1">
    <name type="scientific">Magallana gigas</name>
    <name type="common">Pacific oyster</name>
    <name type="synonym">Crassostrea gigas</name>
    <dbReference type="NCBI Taxonomy" id="29159"/>
    <lineage>
        <taxon>Eukaryota</taxon>
        <taxon>Metazoa</taxon>
        <taxon>Spiralia</taxon>
        <taxon>Lophotrochozoa</taxon>
        <taxon>Mollusca</taxon>
        <taxon>Bivalvia</taxon>
        <taxon>Autobranchia</taxon>
        <taxon>Pteriomorphia</taxon>
        <taxon>Ostreida</taxon>
        <taxon>Ostreoidea</taxon>
        <taxon>Ostreidae</taxon>
        <taxon>Magallana</taxon>
    </lineage>
</organism>
<name>K1Q8Y1_MAGGI</name>
<proteinExistence type="predicted"/>
<sequence length="75" mass="8322">MAAPMKKFVPGLSFIKQSVILQNLRKFAVSLPPGSAESRVLAVGRQIANVNYKYHNFKTAYKIWSLSDALPTLKA</sequence>
<dbReference type="InParanoid" id="K1Q8Y1"/>
<accession>K1Q8Y1</accession>
<dbReference type="AlphaFoldDB" id="K1Q8Y1"/>
<dbReference type="HOGENOM" id="CLU_2673486_0_0_1"/>
<protein>
    <submittedName>
        <fullName evidence="1">Uncharacterized protein</fullName>
    </submittedName>
</protein>
<dbReference type="EMBL" id="JH818603">
    <property type="protein sequence ID" value="EKC30413.1"/>
    <property type="molecule type" value="Genomic_DNA"/>
</dbReference>
<evidence type="ECO:0000313" key="1">
    <source>
        <dbReference type="EMBL" id="EKC30413.1"/>
    </source>
</evidence>
<gene>
    <name evidence="1" type="ORF">CGI_10003653</name>
</gene>